<evidence type="ECO:0000313" key="10">
    <source>
        <dbReference type="EMBL" id="OEF99667.1"/>
    </source>
</evidence>
<keyword evidence="11" id="KW-1185">Reference proteome</keyword>
<comment type="function">
    <text evidence="1 8">Binds to the 23S rRNA.</text>
</comment>
<evidence type="ECO:0000259" key="9">
    <source>
        <dbReference type="PROSITE" id="PS00651"/>
    </source>
</evidence>
<evidence type="ECO:0000256" key="2">
    <source>
        <dbReference type="ARBA" id="ARBA00010605"/>
    </source>
</evidence>
<keyword evidence="5 8" id="KW-0689">Ribosomal protein</keyword>
<dbReference type="GO" id="GO:1990904">
    <property type="term" value="C:ribonucleoprotein complex"/>
    <property type="evidence" value="ECO:0007669"/>
    <property type="project" value="UniProtKB-KW"/>
</dbReference>
<dbReference type="SUPFAM" id="SSF55653">
    <property type="entry name" value="Ribosomal protein L9 C-domain"/>
    <property type="match status" value="1"/>
</dbReference>
<evidence type="ECO:0000256" key="4">
    <source>
        <dbReference type="ARBA" id="ARBA00022884"/>
    </source>
</evidence>
<dbReference type="Pfam" id="PF03948">
    <property type="entry name" value="Ribosomal_L9_C"/>
    <property type="match status" value="1"/>
</dbReference>
<gene>
    <name evidence="8" type="primary">rplI</name>
    <name evidence="10" type="ORF">BHF71_07870</name>
</gene>
<dbReference type="SUPFAM" id="SSF55658">
    <property type="entry name" value="L9 N-domain-like"/>
    <property type="match status" value="1"/>
</dbReference>
<protein>
    <recommendedName>
        <fullName evidence="7 8">Large ribosomal subunit protein bL9</fullName>
    </recommendedName>
</protein>
<dbReference type="InterPro" id="IPR020070">
    <property type="entry name" value="Ribosomal_bL9_N"/>
</dbReference>
<evidence type="ECO:0000256" key="3">
    <source>
        <dbReference type="ARBA" id="ARBA00022730"/>
    </source>
</evidence>
<dbReference type="InterPro" id="IPR036935">
    <property type="entry name" value="Ribosomal_bL9_N_sf"/>
</dbReference>
<evidence type="ECO:0000256" key="5">
    <source>
        <dbReference type="ARBA" id="ARBA00022980"/>
    </source>
</evidence>
<reference evidence="10 11" key="1">
    <citation type="submission" date="2016-09" db="EMBL/GenBank/DDBJ databases">
        <title>Draft genome sequence for the type strain of Vulcanibacillus modesticaldus BR, a strictly anaerobic, moderately thermophilic, and nitrate-reducing bacterium from deep sea-hydrothermal vents of the Mid-Atlantic Ridge.</title>
        <authorList>
            <person name="Abin C.A."/>
            <person name="Hollibaugh J.T."/>
        </authorList>
    </citation>
    <scope>NUCLEOTIDE SEQUENCE [LARGE SCALE GENOMIC DNA]</scope>
    <source>
        <strain evidence="10 11">BR</strain>
    </source>
</reference>
<dbReference type="InterPro" id="IPR020594">
    <property type="entry name" value="Ribosomal_bL9_bac/chp"/>
</dbReference>
<dbReference type="Gene3D" id="3.10.430.100">
    <property type="entry name" value="Ribosomal protein L9, C-terminal domain"/>
    <property type="match status" value="1"/>
</dbReference>
<evidence type="ECO:0000256" key="8">
    <source>
        <dbReference type="HAMAP-Rule" id="MF_00503"/>
    </source>
</evidence>
<dbReference type="Proteomes" id="UP000243739">
    <property type="component" value="Unassembled WGS sequence"/>
</dbReference>
<dbReference type="GO" id="GO:0005840">
    <property type="term" value="C:ribosome"/>
    <property type="evidence" value="ECO:0007669"/>
    <property type="project" value="UniProtKB-KW"/>
</dbReference>
<dbReference type="InterPro" id="IPR000244">
    <property type="entry name" value="Ribosomal_bL9"/>
</dbReference>
<dbReference type="OrthoDB" id="9788336at2"/>
<dbReference type="PROSITE" id="PS00651">
    <property type="entry name" value="RIBOSOMAL_L9"/>
    <property type="match status" value="1"/>
</dbReference>
<dbReference type="GO" id="GO:0003735">
    <property type="term" value="F:structural constituent of ribosome"/>
    <property type="evidence" value="ECO:0007669"/>
    <property type="project" value="InterPro"/>
</dbReference>
<proteinExistence type="inferred from homology"/>
<dbReference type="STRING" id="337097.BHF71_07870"/>
<dbReference type="NCBIfam" id="TIGR00158">
    <property type="entry name" value="L9"/>
    <property type="match status" value="1"/>
</dbReference>
<dbReference type="FunFam" id="3.40.5.10:FF:000002">
    <property type="entry name" value="50S ribosomal protein L9"/>
    <property type="match status" value="1"/>
</dbReference>
<keyword evidence="3 8" id="KW-0699">rRNA-binding</keyword>
<dbReference type="InterPro" id="IPR020069">
    <property type="entry name" value="Ribosomal_bL9_C"/>
</dbReference>
<dbReference type="EMBL" id="MIJF01000016">
    <property type="protein sequence ID" value="OEF99667.1"/>
    <property type="molecule type" value="Genomic_DNA"/>
</dbReference>
<dbReference type="Pfam" id="PF01281">
    <property type="entry name" value="Ribosomal_L9_N"/>
    <property type="match status" value="1"/>
</dbReference>
<dbReference type="RefSeq" id="WP_069656455.1">
    <property type="nucleotide sequence ID" value="NZ_MIJF01000016.1"/>
</dbReference>
<dbReference type="Gene3D" id="3.40.5.10">
    <property type="entry name" value="Ribosomal protein L9, N-terminal domain"/>
    <property type="match status" value="1"/>
</dbReference>
<name>A0A1D2YVI6_9BACI</name>
<accession>A0A1D2YVI6</accession>
<dbReference type="AlphaFoldDB" id="A0A1D2YVI6"/>
<dbReference type="PANTHER" id="PTHR21368">
    <property type="entry name" value="50S RIBOSOMAL PROTEIN L9"/>
    <property type="match status" value="1"/>
</dbReference>
<evidence type="ECO:0000256" key="6">
    <source>
        <dbReference type="ARBA" id="ARBA00023274"/>
    </source>
</evidence>
<dbReference type="InterPro" id="IPR009027">
    <property type="entry name" value="Ribosomal_bL9/RNase_H1_N"/>
</dbReference>
<dbReference type="InterPro" id="IPR036791">
    <property type="entry name" value="Ribosomal_bL9_C_sf"/>
</dbReference>
<evidence type="ECO:0000256" key="1">
    <source>
        <dbReference type="ARBA" id="ARBA00003058"/>
    </source>
</evidence>
<keyword evidence="4 8" id="KW-0694">RNA-binding</keyword>
<sequence length="148" mass="16457">MKVIFLQDVKGKGRKGDIKEVAEGYARNFLFPRGLAKEATSSSIKEVNAFKKSEEKRRAAELQSAQELAAKLEKMTIKITSKAGDNGRLFGAVTSKQIAEALKKEDIVIDKRKILLDEPIRSLGYTQVMVKLHPKVTATLKVSVIEQK</sequence>
<keyword evidence="6 8" id="KW-0687">Ribonucleoprotein</keyword>
<dbReference type="FunFam" id="3.10.430.100:FF:000002">
    <property type="entry name" value="50S ribosomal protein L9"/>
    <property type="match status" value="1"/>
</dbReference>
<dbReference type="GO" id="GO:0019843">
    <property type="term" value="F:rRNA binding"/>
    <property type="evidence" value="ECO:0007669"/>
    <property type="project" value="UniProtKB-UniRule"/>
</dbReference>
<evidence type="ECO:0000256" key="7">
    <source>
        <dbReference type="ARBA" id="ARBA00035292"/>
    </source>
</evidence>
<evidence type="ECO:0000313" key="11">
    <source>
        <dbReference type="Proteomes" id="UP000243739"/>
    </source>
</evidence>
<feature type="domain" description="Ribosomal protein L9" evidence="9">
    <location>
        <begin position="13"/>
        <end position="40"/>
    </location>
</feature>
<comment type="similarity">
    <text evidence="2 8">Belongs to the bacterial ribosomal protein bL9 family.</text>
</comment>
<organism evidence="10 11">
    <name type="scientific">Vulcanibacillus modesticaldus</name>
    <dbReference type="NCBI Taxonomy" id="337097"/>
    <lineage>
        <taxon>Bacteria</taxon>
        <taxon>Bacillati</taxon>
        <taxon>Bacillota</taxon>
        <taxon>Bacilli</taxon>
        <taxon>Bacillales</taxon>
        <taxon>Bacillaceae</taxon>
        <taxon>Vulcanibacillus</taxon>
    </lineage>
</organism>
<comment type="caution">
    <text evidence="10">The sequence shown here is derived from an EMBL/GenBank/DDBJ whole genome shotgun (WGS) entry which is preliminary data.</text>
</comment>
<dbReference type="GO" id="GO:0006412">
    <property type="term" value="P:translation"/>
    <property type="evidence" value="ECO:0007669"/>
    <property type="project" value="UniProtKB-UniRule"/>
</dbReference>
<dbReference type="HAMAP" id="MF_00503">
    <property type="entry name" value="Ribosomal_bL9"/>
    <property type="match status" value="1"/>
</dbReference>